<name>H8GWQ6_DEIGI</name>
<feature type="region of interest" description="Disordered" evidence="1">
    <location>
        <begin position="1"/>
        <end position="23"/>
    </location>
</feature>
<dbReference type="KEGG" id="dgo:DGo_CA0599"/>
<dbReference type="Proteomes" id="UP000007575">
    <property type="component" value="Chromosome"/>
</dbReference>
<gene>
    <name evidence="2" type="ordered locus">DGo_CA0599</name>
</gene>
<dbReference type="AlphaFoldDB" id="H8GWQ6"/>
<sequence length="57" mass="6173">MAETSSSASGPGAQPTGGRVVASSVRATSIDIEQLADRVYRLMREDLQLQLRRAGRR</sequence>
<dbReference type="PATRIC" id="fig|745776.4.peg.610"/>
<evidence type="ECO:0000256" key="1">
    <source>
        <dbReference type="SAM" id="MobiDB-lite"/>
    </source>
</evidence>
<evidence type="ECO:0000313" key="2">
    <source>
        <dbReference type="EMBL" id="AFD24526.1"/>
    </source>
</evidence>
<proteinExistence type="predicted"/>
<evidence type="ECO:0000313" key="3">
    <source>
        <dbReference type="Proteomes" id="UP000007575"/>
    </source>
</evidence>
<dbReference type="STRING" id="745776.DGo_CA0599"/>
<reference evidence="2 3" key="1">
    <citation type="journal article" date="2012" name="PLoS ONE">
        <title>Genome sequence and transcriptome analysis of the radioresistant bacterium Deinococcus gobiensis: insights into the extreme environmental adaptations.</title>
        <authorList>
            <person name="Yuan M."/>
            <person name="Chen M."/>
            <person name="Zhang W."/>
            <person name="Lu W."/>
            <person name="Wang J."/>
            <person name="Yang M."/>
            <person name="Zhao P."/>
            <person name="Tang R."/>
            <person name="Li X."/>
            <person name="Hao Y."/>
            <person name="Zhou Z."/>
            <person name="Zhan Y."/>
            <person name="Yu H."/>
            <person name="Teng C."/>
            <person name="Yan Y."/>
            <person name="Ping S."/>
            <person name="Wang Y."/>
            <person name="Lin M."/>
        </authorList>
    </citation>
    <scope>NUCLEOTIDE SEQUENCE [LARGE SCALE GENOMIC DNA]</scope>
    <source>
        <strain evidence="2 3">I-0</strain>
    </source>
</reference>
<organism evidence="2 3">
    <name type="scientific">Deinococcus gobiensis (strain DSM 21396 / JCM 16679 / CGMCC 1.7299 / I-0)</name>
    <dbReference type="NCBI Taxonomy" id="745776"/>
    <lineage>
        <taxon>Bacteria</taxon>
        <taxon>Thermotogati</taxon>
        <taxon>Deinococcota</taxon>
        <taxon>Deinococci</taxon>
        <taxon>Deinococcales</taxon>
        <taxon>Deinococcaceae</taxon>
        <taxon>Deinococcus</taxon>
    </lineage>
</organism>
<protein>
    <submittedName>
        <fullName evidence="2">Uncharacterized protein</fullName>
    </submittedName>
</protein>
<dbReference type="EMBL" id="CP002191">
    <property type="protein sequence ID" value="AFD24526.1"/>
    <property type="molecule type" value="Genomic_DNA"/>
</dbReference>
<keyword evidence="3" id="KW-1185">Reference proteome</keyword>
<dbReference type="HOGENOM" id="CLU_2989146_0_0_0"/>
<accession>H8GWQ6</accession>
<dbReference type="RefSeq" id="WP_014684009.1">
    <property type="nucleotide sequence ID" value="NC_017790.1"/>
</dbReference>